<dbReference type="SUPFAM" id="SSF88874">
    <property type="entry name" value="Receptor-binding domain of short tail fibre protein gp12"/>
    <property type="match status" value="1"/>
</dbReference>
<evidence type="ECO:0000313" key="1">
    <source>
        <dbReference type="EMBL" id="AIX26751.1"/>
    </source>
</evidence>
<dbReference type="KEGG" id="vg:24404877"/>
<dbReference type="Proteomes" id="UP000033009">
    <property type="component" value="Segment"/>
</dbReference>
<protein>
    <submittedName>
        <fullName evidence="1">Virion structural protein</fullName>
    </submittedName>
</protein>
<dbReference type="RefSeq" id="YP_009140819.1">
    <property type="nucleotide sequence ID" value="NC_027132.1"/>
</dbReference>
<evidence type="ECO:0000313" key="2">
    <source>
        <dbReference type="Proteomes" id="UP000033009"/>
    </source>
</evidence>
<gene>
    <name evidence="1" type="ORF">Syn7803US120_30</name>
</gene>
<proteinExistence type="predicted"/>
<organism evidence="1 2">
    <name type="scientific">Synechococcus phage ACG-2014i</name>
    <dbReference type="NCBI Taxonomy" id="1493513"/>
    <lineage>
        <taxon>Viruses</taxon>
        <taxon>Duplodnaviria</taxon>
        <taxon>Heunggongvirae</taxon>
        <taxon>Uroviricota</taxon>
        <taxon>Caudoviricetes</taxon>
        <taxon>Pantevenvirales</taxon>
        <taxon>Kyanoviridae</taxon>
        <taxon>Chalconvirus</taxon>
        <taxon>Chalconvirus acg2014i</taxon>
    </lineage>
</organism>
<name>A0A0E3FG71_9CAUD</name>
<reference evidence="1 2" key="1">
    <citation type="submission" date="2013-12" db="EMBL/GenBank/DDBJ databases">
        <title>Ecological redundancy of diverse viral populations within a natural community.</title>
        <authorList>
            <person name="Gregory A.C."/>
            <person name="LaButti K."/>
            <person name="Copeland A."/>
            <person name="Woyke T."/>
            <person name="Sullivan M.B."/>
        </authorList>
    </citation>
    <scope>NUCLEOTIDE SEQUENCE [LARGE SCALE GENOMIC DNA]</scope>
    <source>
        <strain evidence="1">Syn7803US120</strain>
    </source>
</reference>
<accession>A0A0E3FG71</accession>
<dbReference type="GeneID" id="24404877"/>
<sequence length="295" mass="32253">MANYTNERARYGGCAGQILVHSTPGLGLVNDPTATNFKNIIPAGYLRCDGSIYNARDYRHLSEILGVGTDTRFIKEGAIVRDPDLGTGDLGQFQLPDLGSKVIIGGRGTGLYRNTTIEREIEGGPITNRVGPQVEIVSNFGSRIISQFVGNMELDSSGPLNMLGTPKYNMERSTTETELNIENFQGHAHNSSQAFVNYSGQHSVATSGGKDLDQRLANSGAGNSLDFTEAWTRESIHKHNITRPTSYAHTFTYSHPTIQIDMSGVSASVDVDVEDDEKLDELVTPFMLVEYIIKF</sequence>
<dbReference type="EMBL" id="KJ019082">
    <property type="protein sequence ID" value="AIX26751.1"/>
    <property type="molecule type" value="Genomic_DNA"/>
</dbReference>
<keyword evidence="2" id="KW-1185">Reference proteome</keyword>